<dbReference type="EMBL" id="CM000841">
    <property type="protein sequence ID" value="KRH46014.1"/>
    <property type="molecule type" value="Genomic_DNA"/>
</dbReference>
<dbReference type="GO" id="GO:0004674">
    <property type="term" value="F:protein serine/threonine kinase activity"/>
    <property type="evidence" value="ECO:0007669"/>
    <property type="project" value="UniProtKB-KW"/>
</dbReference>
<evidence type="ECO:0000259" key="23">
    <source>
        <dbReference type="PROSITE" id="PS50927"/>
    </source>
</evidence>
<dbReference type="Gene3D" id="2.90.10.30">
    <property type="match status" value="1"/>
</dbReference>
<dbReference type="PROSITE" id="PS00108">
    <property type="entry name" value="PROTEIN_KINASE_ST"/>
    <property type="match status" value="1"/>
</dbReference>
<dbReference type="PIRSF" id="PIRSF000641">
    <property type="entry name" value="SRK"/>
    <property type="match status" value="1"/>
</dbReference>
<dbReference type="InterPro" id="IPR024171">
    <property type="entry name" value="SRK-like_kinase"/>
</dbReference>
<dbReference type="Gene3D" id="1.10.510.10">
    <property type="entry name" value="Transferase(Phosphotransferase) domain 1"/>
    <property type="match status" value="1"/>
</dbReference>
<feature type="transmembrane region" description="Helical" evidence="20">
    <location>
        <begin position="429"/>
        <end position="452"/>
    </location>
</feature>
<dbReference type="GO" id="GO:0048544">
    <property type="term" value="P:recognition of pollen"/>
    <property type="evidence" value="ECO:0007669"/>
    <property type="project" value="InterPro"/>
</dbReference>
<evidence type="ECO:0000256" key="19">
    <source>
        <dbReference type="PROSITE-ProRule" id="PRU10141"/>
    </source>
</evidence>
<evidence type="ECO:0000256" key="12">
    <source>
        <dbReference type="ARBA" id="ARBA00023136"/>
    </source>
</evidence>
<keyword evidence="26" id="KW-1185">Reference proteome</keyword>
<keyword evidence="2 18" id="KW-0723">Serine/threonine-protein kinase</keyword>
<evidence type="ECO:0000313" key="24">
    <source>
        <dbReference type="EMBL" id="KRH46014.1"/>
    </source>
</evidence>
<evidence type="ECO:0000256" key="21">
    <source>
        <dbReference type="SAM" id="SignalP"/>
    </source>
</evidence>
<evidence type="ECO:0000256" key="14">
    <source>
        <dbReference type="ARBA" id="ARBA00023170"/>
    </source>
</evidence>
<evidence type="ECO:0000256" key="4">
    <source>
        <dbReference type="ARBA" id="ARBA00022679"/>
    </source>
</evidence>
<evidence type="ECO:0000256" key="18">
    <source>
        <dbReference type="PIRNR" id="PIRNR000641"/>
    </source>
</evidence>
<keyword evidence="4 18" id="KW-0808">Transferase</keyword>
<dbReference type="FunFam" id="3.30.200.20:FF:000059">
    <property type="entry name" value="S-receptor-like serine/threonine-protein kinase"/>
    <property type="match status" value="1"/>
</dbReference>
<evidence type="ECO:0000256" key="15">
    <source>
        <dbReference type="ARBA" id="ARBA00023180"/>
    </source>
</evidence>
<keyword evidence="8 18" id="KW-0547">Nucleotide-binding</keyword>
<dbReference type="PROSITE" id="PS00107">
    <property type="entry name" value="PROTEIN_KINASE_ATP"/>
    <property type="match status" value="1"/>
</dbReference>
<dbReference type="EC" id="2.7.11.1" evidence="18"/>
<dbReference type="FunFam" id="1.10.510.10:FF:000237">
    <property type="entry name" value="G-type lectin S-receptor-like serine/threonine-protein kinase"/>
    <property type="match status" value="1"/>
</dbReference>
<dbReference type="InterPro" id="IPR008271">
    <property type="entry name" value="Ser/Thr_kinase_AS"/>
</dbReference>
<evidence type="ECO:0000256" key="10">
    <source>
        <dbReference type="ARBA" id="ARBA00022840"/>
    </source>
</evidence>
<evidence type="ECO:0000256" key="9">
    <source>
        <dbReference type="ARBA" id="ARBA00022777"/>
    </source>
</evidence>
<dbReference type="OMA" id="CGRRHIE"/>
<dbReference type="Gene3D" id="2.90.10.10">
    <property type="entry name" value="Bulb-type lectin domain"/>
    <property type="match status" value="1"/>
</dbReference>
<dbReference type="SUPFAM" id="SSF56112">
    <property type="entry name" value="Protein kinase-like (PK-like)"/>
    <property type="match status" value="1"/>
</dbReference>
<comment type="subcellular location">
    <subcellularLocation>
        <location evidence="1">Membrane</location>
        <topology evidence="1">Single-pass type I membrane protein</topology>
    </subcellularLocation>
</comment>
<evidence type="ECO:0000256" key="5">
    <source>
        <dbReference type="ARBA" id="ARBA00022692"/>
    </source>
</evidence>
<dbReference type="InterPro" id="IPR000719">
    <property type="entry name" value="Prot_kinase_dom"/>
</dbReference>
<accession>A0A0R0IUS2</accession>
<dbReference type="RefSeq" id="XP_006586060.1">
    <property type="nucleotide sequence ID" value="XM_006585997.4"/>
</dbReference>
<dbReference type="EnsemblPlants" id="KRH46014">
    <property type="protein sequence ID" value="KRH46014"/>
    <property type="gene ID" value="GLYMA_08G307300"/>
</dbReference>
<keyword evidence="10 18" id="KW-0067">ATP-binding</keyword>
<feature type="binding site" evidence="19">
    <location>
        <position position="520"/>
    </location>
    <ligand>
        <name>ATP</name>
        <dbReference type="ChEBI" id="CHEBI:30616"/>
    </ligand>
</feature>
<dbReference type="GO" id="GO:0005524">
    <property type="term" value="F:ATP binding"/>
    <property type="evidence" value="ECO:0007669"/>
    <property type="project" value="UniProtKB-UniRule"/>
</dbReference>
<keyword evidence="3" id="KW-0245">EGF-like domain</keyword>
<dbReference type="SMR" id="A0A0R0IUS2"/>
<dbReference type="OrthoDB" id="5857966at2759"/>
<dbReference type="PANTHER" id="PTHR47976">
    <property type="entry name" value="G-TYPE LECTIN S-RECEPTOR-LIKE SERINE/THREONINE-PROTEIN KINASE SD2-5"/>
    <property type="match status" value="1"/>
</dbReference>
<dbReference type="PANTHER" id="PTHR47976:SF64">
    <property type="entry name" value="RECEPTOR-LIKE SERINE_THREONINE-PROTEIN KINASE"/>
    <property type="match status" value="1"/>
</dbReference>
<feature type="chain" id="PRO_5014521916" description="Receptor-like serine/threonine-protein kinase" evidence="21">
    <location>
        <begin position="23"/>
        <end position="786"/>
    </location>
</feature>
<evidence type="ECO:0000313" key="25">
    <source>
        <dbReference type="EnsemblPlants" id="KRH46014"/>
    </source>
</evidence>
<reference evidence="24 25" key="1">
    <citation type="journal article" date="2010" name="Nature">
        <title>Genome sequence of the palaeopolyploid soybean.</title>
        <authorList>
            <person name="Schmutz J."/>
            <person name="Cannon S.B."/>
            <person name="Schlueter J."/>
            <person name="Ma J."/>
            <person name="Mitros T."/>
            <person name="Nelson W."/>
            <person name="Hyten D.L."/>
            <person name="Song Q."/>
            <person name="Thelen J.J."/>
            <person name="Cheng J."/>
            <person name="Xu D."/>
            <person name="Hellsten U."/>
            <person name="May G.D."/>
            <person name="Yu Y."/>
            <person name="Sakurai T."/>
            <person name="Umezawa T."/>
            <person name="Bhattacharyya M.K."/>
            <person name="Sandhu D."/>
            <person name="Valliyodan B."/>
            <person name="Lindquist E."/>
            <person name="Peto M."/>
            <person name="Grant D."/>
            <person name="Shu S."/>
            <person name="Goodstein D."/>
            <person name="Barry K."/>
            <person name="Futrell-Griggs M."/>
            <person name="Abernathy B."/>
            <person name="Du J."/>
            <person name="Tian Z."/>
            <person name="Zhu L."/>
            <person name="Gill N."/>
            <person name="Joshi T."/>
            <person name="Libault M."/>
            <person name="Sethuraman A."/>
            <person name="Zhang X.-C."/>
            <person name="Shinozaki K."/>
            <person name="Nguyen H.T."/>
            <person name="Wing R.A."/>
            <person name="Cregan P."/>
            <person name="Specht J."/>
            <person name="Grimwood J."/>
            <person name="Rokhsar D."/>
            <person name="Stacey G."/>
            <person name="Shoemaker R.C."/>
            <person name="Jackson S.A."/>
        </authorList>
    </citation>
    <scope>NUCLEOTIDE SEQUENCE [LARGE SCALE GENOMIC DNA]</scope>
    <source>
        <strain evidence="25">cv. Williams 82</strain>
        <tissue evidence="24">Callus</tissue>
    </source>
</reference>
<gene>
    <name evidence="25" type="primary">LOC102662509</name>
    <name evidence="24" type="ORF">GLYMA_08G307300</name>
</gene>
<evidence type="ECO:0000256" key="3">
    <source>
        <dbReference type="ARBA" id="ARBA00022536"/>
    </source>
</evidence>
<evidence type="ECO:0000256" key="16">
    <source>
        <dbReference type="ARBA" id="ARBA00047899"/>
    </source>
</evidence>
<evidence type="ECO:0000313" key="26">
    <source>
        <dbReference type="Proteomes" id="UP000008827"/>
    </source>
</evidence>
<dbReference type="InterPro" id="IPR051343">
    <property type="entry name" value="G-type_lectin_kinases/EP1-like"/>
</dbReference>
<evidence type="ECO:0000256" key="20">
    <source>
        <dbReference type="SAM" id="Phobius"/>
    </source>
</evidence>
<evidence type="ECO:0000256" key="17">
    <source>
        <dbReference type="ARBA" id="ARBA00048679"/>
    </source>
</evidence>
<dbReference type="Pfam" id="PF00954">
    <property type="entry name" value="S_locus_glycop"/>
    <property type="match status" value="1"/>
</dbReference>
<comment type="catalytic activity">
    <reaction evidence="16 18">
        <text>L-threonyl-[protein] + ATP = O-phospho-L-threonyl-[protein] + ADP + H(+)</text>
        <dbReference type="Rhea" id="RHEA:46608"/>
        <dbReference type="Rhea" id="RHEA-COMP:11060"/>
        <dbReference type="Rhea" id="RHEA-COMP:11605"/>
        <dbReference type="ChEBI" id="CHEBI:15378"/>
        <dbReference type="ChEBI" id="CHEBI:30013"/>
        <dbReference type="ChEBI" id="CHEBI:30616"/>
        <dbReference type="ChEBI" id="CHEBI:61977"/>
        <dbReference type="ChEBI" id="CHEBI:456216"/>
        <dbReference type="EC" id="2.7.11.1"/>
    </reaction>
</comment>
<keyword evidence="9 18" id="KW-0418">Kinase</keyword>
<keyword evidence="12 20" id="KW-0472">Membrane</keyword>
<feature type="signal peptide" evidence="21">
    <location>
        <begin position="1"/>
        <end position="22"/>
    </location>
</feature>
<dbReference type="SUPFAM" id="SSF51110">
    <property type="entry name" value="alpha-D-mannose-specific plant lectins"/>
    <property type="match status" value="1"/>
</dbReference>
<keyword evidence="7" id="KW-0430">Lectin</keyword>
<evidence type="ECO:0000256" key="8">
    <source>
        <dbReference type="ARBA" id="ARBA00022741"/>
    </source>
</evidence>
<sequence length="786" mass="88340">MSSAIFLPFILSLSLSLSLLNGLDVIQLNTNITAGSNSTWKSPSGDFEFGFYDLRTGLFLVGIWFGKIPDRTLAWYFQSPPVEANSQIQFTSAGNLVVAYPNQTIAQTIYSGGAATSSYMQDDGNFVMKDSNSESVWQSFNSPSNTMLPGQTLQSTKVLYSKERGDSNYSLGKFMLQMQDDGNLVLKAYQWSGPAYWYNSTNTPNVNLEFNATSALMHFVSGSRSIYTLTKSTSTPVEDYYHRATIDENGNFQQYAYPRRNENDTTGWRRVWRAVEDPCRVNLVCGVYGLCTSPDNESVKCECIPGYIPLDHQDVSKGCHPPDTINYCAEKKFKVEVFGDTDFQFDNNFVRVYDVDLEGCKKSLMDDCNVIAATYNTSTRTCAKKRLPLLNARNSSSSKGQKALLKVPNSVDDGRSNKATNKKSFNVRIFLKVMLAVTATLACFFGALVVYYHPFTQRLARRKRYLNASAIGINFREFTFQELHEATDGFTRILGRGSSGKVYHGTLIIDDAVIGIAVKKLEKKIEKSESEFMTELKIIGRTHHRNLVRLLGFCIESSHRVLVYELMTNGALSSFLFGEGERPQWGQRIEMALGVARGLLYLHEECHTQIIHCDIKPQNVLLDSNHTAKIADFGLSKLLLKDQTRTSTNLRGTIGYMAPEWLKSAPITAKVDIYSFGVMLLEIICCRRHFESPHDANDSEDDDLVLSNLVLRSVVSRKLEVVVRHDSEVLNDFKRFEEMALVGLWCVHPNPALRPSMKHVMQMLNGTVEVGIPPLVYDQMMEDQGL</sequence>
<dbReference type="Gramene" id="KRH46014">
    <property type="protein sequence ID" value="KRH46014"/>
    <property type="gene ID" value="GLYMA_08G307300"/>
</dbReference>
<dbReference type="Pfam" id="PF01453">
    <property type="entry name" value="B_lectin"/>
    <property type="match status" value="1"/>
</dbReference>
<feature type="domain" description="Protein kinase" evidence="22">
    <location>
        <begin position="488"/>
        <end position="768"/>
    </location>
</feature>
<name>A0A0R0IUS2_SOYBN</name>
<dbReference type="InterPro" id="IPR036426">
    <property type="entry name" value="Bulb-type_lectin_dom_sf"/>
</dbReference>
<comment type="catalytic activity">
    <reaction evidence="17 18">
        <text>L-seryl-[protein] + ATP = O-phospho-L-seryl-[protein] + ADP + H(+)</text>
        <dbReference type="Rhea" id="RHEA:17989"/>
        <dbReference type="Rhea" id="RHEA-COMP:9863"/>
        <dbReference type="Rhea" id="RHEA-COMP:11604"/>
        <dbReference type="ChEBI" id="CHEBI:15378"/>
        <dbReference type="ChEBI" id="CHEBI:29999"/>
        <dbReference type="ChEBI" id="CHEBI:30616"/>
        <dbReference type="ChEBI" id="CHEBI:83421"/>
        <dbReference type="ChEBI" id="CHEBI:456216"/>
        <dbReference type="EC" id="2.7.11.1"/>
    </reaction>
</comment>
<feature type="domain" description="Bulb-type lectin" evidence="23">
    <location>
        <begin position="25"/>
        <end position="141"/>
    </location>
</feature>
<proteinExistence type="inferred from homology"/>
<organism evidence="24">
    <name type="scientific">Glycine max</name>
    <name type="common">Soybean</name>
    <name type="synonym">Glycine hispida</name>
    <dbReference type="NCBI Taxonomy" id="3847"/>
    <lineage>
        <taxon>Eukaryota</taxon>
        <taxon>Viridiplantae</taxon>
        <taxon>Streptophyta</taxon>
        <taxon>Embryophyta</taxon>
        <taxon>Tracheophyta</taxon>
        <taxon>Spermatophyta</taxon>
        <taxon>Magnoliopsida</taxon>
        <taxon>eudicotyledons</taxon>
        <taxon>Gunneridae</taxon>
        <taxon>Pentapetalae</taxon>
        <taxon>rosids</taxon>
        <taxon>fabids</taxon>
        <taxon>Fabales</taxon>
        <taxon>Fabaceae</taxon>
        <taxon>Papilionoideae</taxon>
        <taxon>50 kb inversion clade</taxon>
        <taxon>NPAAA clade</taxon>
        <taxon>indigoferoid/millettioid clade</taxon>
        <taxon>Phaseoleae</taxon>
        <taxon>Glycine</taxon>
        <taxon>Glycine subgen. Soja</taxon>
    </lineage>
</organism>
<dbReference type="GO" id="GO:0030246">
    <property type="term" value="F:carbohydrate binding"/>
    <property type="evidence" value="ECO:0007669"/>
    <property type="project" value="UniProtKB-KW"/>
</dbReference>
<keyword evidence="15" id="KW-0325">Glycoprotein</keyword>
<dbReference type="InterPro" id="IPR000858">
    <property type="entry name" value="S_locus_glycoprot_dom"/>
</dbReference>
<dbReference type="SMART" id="SM00220">
    <property type="entry name" value="S_TKc"/>
    <property type="match status" value="1"/>
</dbReference>
<dbReference type="Pfam" id="PF00069">
    <property type="entry name" value="Pkinase"/>
    <property type="match status" value="1"/>
</dbReference>
<dbReference type="InterPro" id="IPR011009">
    <property type="entry name" value="Kinase-like_dom_sf"/>
</dbReference>
<keyword evidence="13" id="KW-1015">Disulfide bond</keyword>
<keyword evidence="11 20" id="KW-1133">Transmembrane helix</keyword>
<dbReference type="AlphaFoldDB" id="A0A0R0IUS2"/>
<evidence type="ECO:0000256" key="6">
    <source>
        <dbReference type="ARBA" id="ARBA00022729"/>
    </source>
</evidence>
<reference evidence="24" key="3">
    <citation type="submission" date="2018-07" db="EMBL/GenBank/DDBJ databases">
        <title>WGS assembly of Glycine max.</title>
        <authorList>
            <person name="Schmutz J."/>
            <person name="Cannon S."/>
            <person name="Schlueter J."/>
            <person name="Ma J."/>
            <person name="Mitros T."/>
            <person name="Nelson W."/>
            <person name="Hyten D."/>
            <person name="Song Q."/>
            <person name="Thelen J."/>
            <person name="Cheng J."/>
            <person name="Xu D."/>
            <person name="Hellsten U."/>
            <person name="May G."/>
            <person name="Yu Y."/>
            <person name="Sakurai T."/>
            <person name="Umezawa T."/>
            <person name="Bhattacharyya M."/>
            <person name="Sandhu D."/>
            <person name="Valliyodan B."/>
            <person name="Lindquist E."/>
            <person name="Peto M."/>
            <person name="Grant D."/>
            <person name="Shu S."/>
            <person name="Goodstein D."/>
            <person name="Barry K."/>
            <person name="Futrell-Griggs M."/>
            <person name="Abernathy B."/>
            <person name="Du J."/>
            <person name="Tian Z."/>
            <person name="Zhu L."/>
            <person name="Gill N."/>
            <person name="Joshi T."/>
            <person name="Libault M."/>
            <person name="Sethuraman A."/>
            <person name="Zhang X."/>
            <person name="Shinozaki K."/>
            <person name="Nguyen H."/>
            <person name="Wing R."/>
            <person name="Cregan P."/>
            <person name="Specht J."/>
            <person name="Grimwood J."/>
            <person name="Rokhsar D."/>
            <person name="Stacey G."/>
            <person name="Shoemaker R."/>
            <person name="Jackson S."/>
        </authorList>
    </citation>
    <scope>NUCLEOTIDE SEQUENCE</scope>
    <source>
        <tissue evidence="24">Callus</tissue>
    </source>
</reference>
<dbReference type="SMART" id="SM00108">
    <property type="entry name" value="B_lectin"/>
    <property type="match status" value="1"/>
</dbReference>
<evidence type="ECO:0000256" key="2">
    <source>
        <dbReference type="ARBA" id="ARBA00022527"/>
    </source>
</evidence>
<comment type="similarity">
    <text evidence="18">Belongs to the protein kinase superfamily. Ser/Thr protein kinase family.</text>
</comment>
<keyword evidence="6 21" id="KW-0732">Signal</keyword>
<dbReference type="InterPro" id="IPR017441">
    <property type="entry name" value="Protein_kinase_ATP_BS"/>
</dbReference>
<dbReference type="Gene3D" id="3.30.200.20">
    <property type="entry name" value="Phosphorylase Kinase, domain 1"/>
    <property type="match status" value="1"/>
</dbReference>
<evidence type="ECO:0000256" key="7">
    <source>
        <dbReference type="ARBA" id="ARBA00022734"/>
    </source>
</evidence>
<dbReference type="GO" id="GO:0016020">
    <property type="term" value="C:membrane"/>
    <property type="evidence" value="ECO:0007669"/>
    <property type="project" value="UniProtKB-SubCell"/>
</dbReference>
<dbReference type="PROSITE" id="PS50927">
    <property type="entry name" value="BULB_LECTIN"/>
    <property type="match status" value="1"/>
</dbReference>
<dbReference type="GO" id="GO:0004672">
    <property type="term" value="F:protein kinase activity"/>
    <property type="evidence" value="ECO:0000318"/>
    <property type="project" value="GO_Central"/>
</dbReference>
<evidence type="ECO:0000259" key="22">
    <source>
        <dbReference type="PROSITE" id="PS50011"/>
    </source>
</evidence>
<keyword evidence="5 20" id="KW-0812">Transmembrane</keyword>
<reference evidence="25" key="2">
    <citation type="submission" date="2018-02" db="UniProtKB">
        <authorList>
            <consortium name="EnsemblPlants"/>
        </authorList>
    </citation>
    <scope>IDENTIFICATION</scope>
    <source>
        <strain evidence="25">Williams 82</strain>
    </source>
</reference>
<protein>
    <recommendedName>
        <fullName evidence="18">Receptor-like serine/threonine-protein kinase</fullName>
        <ecNumber evidence="18">2.7.11.1</ecNumber>
    </recommendedName>
</protein>
<dbReference type="PROSITE" id="PS50011">
    <property type="entry name" value="PROTEIN_KINASE_DOM"/>
    <property type="match status" value="1"/>
</dbReference>
<dbReference type="Proteomes" id="UP000008827">
    <property type="component" value="Chromosome 8"/>
</dbReference>
<dbReference type="STRING" id="3847.A0A0R0IUS2"/>
<dbReference type="GeneID" id="102662509"/>
<evidence type="ECO:0000256" key="13">
    <source>
        <dbReference type="ARBA" id="ARBA00023157"/>
    </source>
</evidence>
<dbReference type="KEGG" id="gmx:102662509"/>
<dbReference type="InterPro" id="IPR001480">
    <property type="entry name" value="Bulb-type_lectin_dom"/>
</dbReference>
<keyword evidence="14" id="KW-0675">Receptor</keyword>
<evidence type="ECO:0000256" key="1">
    <source>
        <dbReference type="ARBA" id="ARBA00004479"/>
    </source>
</evidence>
<evidence type="ECO:0000256" key="11">
    <source>
        <dbReference type="ARBA" id="ARBA00022989"/>
    </source>
</evidence>